<organism evidence="2 3">
    <name type="scientific">Trifolium medium</name>
    <dbReference type="NCBI Taxonomy" id="97028"/>
    <lineage>
        <taxon>Eukaryota</taxon>
        <taxon>Viridiplantae</taxon>
        <taxon>Streptophyta</taxon>
        <taxon>Embryophyta</taxon>
        <taxon>Tracheophyta</taxon>
        <taxon>Spermatophyta</taxon>
        <taxon>Magnoliopsida</taxon>
        <taxon>eudicotyledons</taxon>
        <taxon>Gunneridae</taxon>
        <taxon>Pentapetalae</taxon>
        <taxon>rosids</taxon>
        <taxon>fabids</taxon>
        <taxon>Fabales</taxon>
        <taxon>Fabaceae</taxon>
        <taxon>Papilionoideae</taxon>
        <taxon>50 kb inversion clade</taxon>
        <taxon>NPAAA clade</taxon>
        <taxon>Hologalegina</taxon>
        <taxon>IRL clade</taxon>
        <taxon>Trifolieae</taxon>
        <taxon>Trifolium</taxon>
    </lineage>
</organism>
<proteinExistence type="predicted"/>
<evidence type="ECO:0000313" key="3">
    <source>
        <dbReference type="Proteomes" id="UP000265520"/>
    </source>
</evidence>
<protein>
    <submittedName>
        <fullName evidence="2">Ubiquitin carboxyl-terminal hydrolase family protein</fullName>
    </submittedName>
</protein>
<name>A0A392VPD8_9FABA</name>
<feature type="non-terminal residue" evidence="2">
    <location>
        <position position="40"/>
    </location>
</feature>
<accession>A0A392VPD8</accession>
<dbReference type="Proteomes" id="UP000265520">
    <property type="component" value="Unassembled WGS sequence"/>
</dbReference>
<evidence type="ECO:0000313" key="2">
    <source>
        <dbReference type="EMBL" id="MCI90216.1"/>
    </source>
</evidence>
<dbReference type="EMBL" id="LXQA011238243">
    <property type="protein sequence ID" value="MCI90216.1"/>
    <property type="molecule type" value="Genomic_DNA"/>
</dbReference>
<comment type="caution">
    <text evidence="2">The sequence shown here is derived from an EMBL/GenBank/DDBJ whole genome shotgun (WGS) entry which is preliminary data.</text>
</comment>
<dbReference type="Gene3D" id="2.60.210.10">
    <property type="entry name" value="Apoptosis, Tumor Necrosis Factor Receptor Associated Protein 2, Chain A"/>
    <property type="match status" value="1"/>
</dbReference>
<dbReference type="AlphaFoldDB" id="A0A392VPD8"/>
<dbReference type="InterPro" id="IPR008974">
    <property type="entry name" value="TRAF-like"/>
</dbReference>
<evidence type="ECO:0000259" key="1">
    <source>
        <dbReference type="PROSITE" id="PS50144"/>
    </source>
</evidence>
<keyword evidence="2" id="KW-0378">Hydrolase</keyword>
<dbReference type="PROSITE" id="PS50144">
    <property type="entry name" value="MATH"/>
    <property type="match status" value="1"/>
</dbReference>
<dbReference type="CDD" id="cd00121">
    <property type="entry name" value="MATH"/>
    <property type="match status" value="1"/>
</dbReference>
<feature type="domain" description="MATH" evidence="1">
    <location>
        <begin position="11"/>
        <end position="40"/>
    </location>
</feature>
<sequence>MEHEQSSPEIFNKFTWKIENFFHLNADKLYSEPFVLGGYP</sequence>
<dbReference type="InterPro" id="IPR002083">
    <property type="entry name" value="MATH/TRAF_dom"/>
</dbReference>
<reference evidence="2 3" key="1">
    <citation type="journal article" date="2018" name="Front. Plant Sci.">
        <title>Red Clover (Trifolium pratense) and Zigzag Clover (T. medium) - A Picture of Genomic Similarities and Differences.</title>
        <authorList>
            <person name="Dluhosova J."/>
            <person name="Istvanek J."/>
            <person name="Nedelnik J."/>
            <person name="Repkova J."/>
        </authorList>
    </citation>
    <scope>NUCLEOTIDE SEQUENCE [LARGE SCALE GENOMIC DNA]</scope>
    <source>
        <strain evidence="3">cv. 10/8</strain>
        <tissue evidence="2">Leaf</tissue>
    </source>
</reference>
<dbReference type="SUPFAM" id="SSF49599">
    <property type="entry name" value="TRAF domain-like"/>
    <property type="match status" value="1"/>
</dbReference>
<keyword evidence="3" id="KW-1185">Reference proteome</keyword>
<dbReference type="GO" id="GO:0016787">
    <property type="term" value="F:hydrolase activity"/>
    <property type="evidence" value="ECO:0007669"/>
    <property type="project" value="UniProtKB-KW"/>
</dbReference>